<dbReference type="RefSeq" id="WP_078256651.1">
    <property type="nucleotide sequence ID" value="NZ_MUXT01000010.1"/>
</dbReference>
<keyword evidence="1 3" id="KW-0436">Ligase</keyword>
<feature type="domain" description="BPL/LPL catalytic" evidence="2">
    <location>
        <begin position="27"/>
        <end position="174"/>
    </location>
</feature>
<comment type="caution">
    <text evidence="3">The sequence shown here is derived from an EMBL/GenBank/DDBJ whole genome shotgun (WGS) entry which is preliminary data.</text>
</comment>
<dbReference type="SUPFAM" id="SSF55681">
    <property type="entry name" value="Class II aaRS and biotin synthetases"/>
    <property type="match status" value="1"/>
</dbReference>
<dbReference type="NCBIfam" id="TIGR00121">
    <property type="entry name" value="birA_ligase"/>
    <property type="match status" value="1"/>
</dbReference>
<dbReference type="InterPro" id="IPR045864">
    <property type="entry name" value="aa-tRNA-synth_II/BPL/LPL"/>
</dbReference>
<sequence>MNLSKTELSKLWQTVTANHRHAKLAQSTNSELMDALTQGQIAHQTLHLYTTDQQSAGRGQHGRSWISPQGNVFLSLYVPMRTQAHDFGIDQLSGLISLLVGFYLVKMPIIEQINQMCMTKNLPSIGVKWANDLGFIDQAHPKFHKLAGILIEPVFKPINDHSTLIGLVIGVGLNVKNSPMIQNSLYESTSLSDLWQADELPAAATLYQPICEAICQAVAHHNQLTLAHHQALTEFVHEFNQVHVLTGRDVQVFLQDDREKITHTGRCIGINDQGALVLQTQQGEHSLFAGMVQLKS</sequence>
<gene>
    <name evidence="3" type="ORF">B0180_09230</name>
</gene>
<evidence type="ECO:0000256" key="1">
    <source>
        <dbReference type="ARBA" id="ARBA00022598"/>
    </source>
</evidence>
<evidence type="ECO:0000313" key="4">
    <source>
        <dbReference type="Proteomes" id="UP000190322"/>
    </source>
</evidence>
<dbReference type="PANTHER" id="PTHR12835">
    <property type="entry name" value="BIOTIN PROTEIN LIGASE"/>
    <property type="match status" value="1"/>
</dbReference>
<dbReference type="Pfam" id="PF03099">
    <property type="entry name" value="BPL_LplA_LipB"/>
    <property type="match status" value="1"/>
</dbReference>
<dbReference type="GO" id="GO:0005737">
    <property type="term" value="C:cytoplasm"/>
    <property type="evidence" value="ECO:0007669"/>
    <property type="project" value="TreeGrafter"/>
</dbReference>
<dbReference type="Proteomes" id="UP000190322">
    <property type="component" value="Unassembled WGS sequence"/>
</dbReference>
<reference evidence="3 4" key="1">
    <citation type="submission" date="2017-02" db="EMBL/GenBank/DDBJ databases">
        <title>Draft genome sequence of Moraxella canis CCUG 8415A type strain.</title>
        <authorList>
            <person name="Engstrom-Jakobsson H."/>
            <person name="Salva-Serra F."/>
            <person name="Thorell K."/>
            <person name="Gonzales-Siles L."/>
            <person name="Karlsson R."/>
            <person name="Boulund F."/>
            <person name="Engstrand L."/>
            <person name="Moore E."/>
        </authorList>
    </citation>
    <scope>NUCLEOTIDE SEQUENCE [LARGE SCALE GENOMIC DNA]</scope>
    <source>
        <strain evidence="3 4">CCUG 8415A</strain>
    </source>
</reference>
<accession>A0A1S9ZGX7</accession>
<dbReference type="InterPro" id="IPR004408">
    <property type="entry name" value="Biotin_CoA_COase_ligase"/>
</dbReference>
<dbReference type="AlphaFoldDB" id="A0A1S9ZGX7"/>
<dbReference type="GO" id="GO:0004077">
    <property type="term" value="F:biotin--[biotin carboxyl-carrier protein] ligase activity"/>
    <property type="evidence" value="ECO:0007669"/>
    <property type="project" value="InterPro"/>
</dbReference>
<dbReference type="InterPro" id="IPR004143">
    <property type="entry name" value="BPL_LPL_catalytic"/>
</dbReference>
<evidence type="ECO:0000259" key="2">
    <source>
        <dbReference type="Pfam" id="PF03099"/>
    </source>
</evidence>
<dbReference type="EMBL" id="MUXT01000010">
    <property type="protein sequence ID" value="OOR82718.1"/>
    <property type="molecule type" value="Genomic_DNA"/>
</dbReference>
<dbReference type="Gene3D" id="3.30.930.10">
    <property type="entry name" value="Bira Bifunctional Protein, Domain 2"/>
    <property type="match status" value="1"/>
</dbReference>
<evidence type="ECO:0000313" key="3">
    <source>
        <dbReference type="EMBL" id="OOR82718.1"/>
    </source>
</evidence>
<dbReference type="InterPro" id="IPR008988">
    <property type="entry name" value="Transcriptional_repressor_C"/>
</dbReference>
<name>A0A1S9ZGX7_9GAMM</name>
<dbReference type="PANTHER" id="PTHR12835:SF5">
    <property type="entry name" value="BIOTIN--PROTEIN LIGASE"/>
    <property type="match status" value="1"/>
</dbReference>
<dbReference type="SUPFAM" id="SSF50037">
    <property type="entry name" value="C-terminal domain of transcriptional repressors"/>
    <property type="match status" value="1"/>
</dbReference>
<proteinExistence type="predicted"/>
<protein>
    <submittedName>
        <fullName evidence="3">Biotin--[acetyl-CoA-carboxylase] ligase</fullName>
    </submittedName>
</protein>
<organism evidence="3 4">
    <name type="scientific">Moraxella canis</name>
    <dbReference type="NCBI Taxonomy" id="90239"/>
    <lineage>
        <taxon>Bacteria</taxon>
        <taxon>Pseudomonadati</taxon>
        <taxon>Pseudomonadota</taxon>
        <taxon>Gammaproteobacteria</taxon>
        <taxon>Moraxellales</taxon>
        <taxon>Moraxellaceae</taxon>
        <taxon>Moraxella</taxon>
    </lineage>
</organism>
<dbReference type="Gene3D" id="2.30.30.100">
    <property type="match status" value="1"/>
</dbReference>